<dbReference type="Gene3D" id="3.30.1340.10">
    <property type="entry name" value="HPr-like"/>
    <property type="match status" value="1"/>
</dbReference>
<evidence type="ECO:0000259" key="1">
    <source>
        <dbReference type="PROSITE" id="PS51350"/>
    </source>
</evidence>
<dbReference type="PRINTS" id="PR00107">
    <property type="entry name" value="PHOSPHOCPHPR"/>
</dbReference>
<dbReference type="Pfam" id="PF00381">
    <property type="entry name" value="PTS-HPr"/>
    <property type="match status" value="1"/>
</dbReference>
<feature type="domain" description="HPr" evidence="1">
    <location>
        <begin position="1"/>
        <end position="85"/>
    </location>
</feature>
<name>A0A969PKW0_9BACI</name>
<accession>A0A969PKW0</accession>
<dbReference type="Proteomes" id="UP000752012">
    <property type="component" value="Unassembled WGS sequence"/>
</dbReference>
<dbReference type="SUPFAM" id="SSF55594">
    <property type="entry name" value="HPr-like"/>
    <property type="match status" value="1"/>
</dbReference>
<sequence>MEIAKQDITIRLDETQTIVELTNLLTPYESDIYIVNRSGGNVIEANVKSLLGLVSLRIGNGDRVSVRAEGTDAEAALEAVVQFLT</sequence>
<dbReference type="PROSITE" id="PS51350">
    <property type="entry name" value="PTS_HPR_DOM"/>
    <property type="match status" value="1"/>
</dbReference>
<organism evidence="2 3">
    <name type="scientific">Alkalicoccus luteus</name>
    <dbReference type="NCBI Taxonomy" id="1237094"/>
    <lineage>
        <taxon>Bacteria</taxon>
        <taxon>Bacillati</taxon>
        <taxon>Bacillota</taxon>
        <taxon>Bacilli</taxon>
        <taxon>Bacillales</taxon>
        <taxon>Bacillaceae</taxon>
        <taxon>Alkalicoccus</taxon>
    </lineage>
</organism>
<proteinExistence type="predicted"/>
<keyword evidence="3" id="KW-1185">Reference proteome</keyword>
<dbReference type="InterPro" id="IPR035895">
    <property type="entry name" value="HPr-like_sf"/>
</dbReference>
<dbReference type="RefSeq" id="WP_168004354.1">
    <property type="nucleotide sequence ID" value="NZ_JAATHJ010000001.1"/>
</dbReference>
<evidence type="ECO:0000313" key="3">
    <source>
        <dbReference type="Proteomes" id="UP000752012"/>
    </source>
</evidence>
<gene>
    <name evidence="2" type="ORF">HCN83_00530</name>
</gene>
<protein>
    <submittedName>
        <fullName evidence="2">HPr family phosphocarrier protein</fullName>
    </submittedName>
</protein>
<dbReference type="EMBL" id="JAATHJ010000001">
    <property type="protein sequence ID" value="NJP36071.1"/>
    <property type="molecule type" value="Genomic_DNA"/>
</dbReference>
<comment type="caution">
    <text evidence="2">The sequence shown here is derived from an EMBL/GenBank/DDBJ whole genome shotgun (WGS) entry which is preliminary data.</text>
</comment>
<dbReference type="InterPro" id="IPR000032">
    <property type="entry name" value="HPr-like"/>
</dbReference>
<evidence type="ECO:0000313" key="2">
    <source>
        <dbReference type="EMBL" id="NJP36071.1"/>
    </source>
</evidence>
<dbReference type="AlphaFoldDB" id="A0A969PKW0"/>
<reference evidence="2 3" key="1">
    <citation type="submission" date="2020-03" db="EMBL/GenBank/DDBJ databases">
        <title>Assessment of the enzymatic potential of alkaline-tolerant lipase obtained from Bacillus luteus H11 (technogenic soil) for the bioremediation of saline soils contaminated with petroleum substances.</title>
        <authorList>
            <person name="Kalwasinska A."/>
        </authorList>
    </citation>
    <scope>NUCLEOTIDE SEQUENCE [LARGE SCALE GENOMIC DNA]</scope>
    <source>
        <strain evidence="2 3">H11</strain>
    </source>
</reference>